<keyword evidence="2" id="KW-0472">Membrane</keyword>
<proteinExistence type="predicted"/>
<evidence type="ECO:0000256" key="2">
    <source>
        <dbReference type="SAM" id="Phobius"/>
    </source>
</evidence>
<dbReference type="InterPro" id="IPR006995">
    <property type="entry name" value="ATP_synth_F0_jsu"/>
</dbReference>
<dbReference type="GO" id="GO:0045259">
    <property type="term" value="C:proton-transporting ATP synthase complex"/>
    <property type="evidence" value="ECO:0007669"/>
    <property type="project" value="InterPro"/>
</dbReference>
<gene>
    <name evidence="3" type="primary">ATP18</name>
    <name evidence="3" type="ORF">C6P45_004546</name>
</gene>
<dbReference type="GO" id="GO:0046933">
    <property type="term" value="F:proton-transporting ATP synthase activity, rotational mechanism"/>
    <property type="evidence" value="ECO:0007669"/>
    <property type="project" value="TreeGrafter"/>
</dbReference>
<keyword evidence="4" id="KW-1185">Reference proteome</keyword>
<dbReference type="Proteomes" id="UP000750334">
    <property type="component" value="Unassembled WGS sequence"/>
</dbReference>
<dbReference type="AlphaFoldDB" id="A0A9P6WAZ4"/>
<name>A0A9P6WAZ4_MAUEX</name>
<organism evidence="3 4">
    <name type="scientific">Maudiozyma exigua</name>
    <name type="common">Yeast</name>
    <name type="synonym">Kazachstania exigua</name>
    <dbReference type="NCBI Taxonomy" id="34358"/>
    <lineage>
        <taxon>Eukaryota</taxon>
        <taxon>Fungi</taxon>
        <taxon>Dikarya</taxon>
        <taxon>Ascomycota</taxon>
        <taxon>Saccharomycotina</taxon>
        <taxon>Saccharomycetes</taxon>
        <taxon>Saccharomycetales</taxon>
        <taxon>Saccharomycetaceae</taxon>
        <taxon>Maudiozyma</taxon>
    </lineage>
</organism>
<evidence type="ECO:0000313" key="3">
    <source>
        <dbReference type="EMBL" id="KAG0668647.1"/>
    </source>
</evidence>
<reference evidence="3 4" key="1">
    <citation type="submission" date="2020-11" db="EMBL/GenBank/DDBJ databases">
        <title>Kefir isolates.</title>
        <authorList>
            <person name="Marcisauskas S."/>
            <person name="Kim Y."/>
            <person name="Blasche S."/>
        </authorList>
    </citation>
    <scope>NUCLEOTIDE SEQUENCE [LARGE SCALE GENOMIC DNA]</scope>
    <source>
        <strain evidence="3 4">OG2</strain>
    </source>
</reference>
<sequence>MEAEQAEYTLYHTHTHIIYRMLKRYPTPVLKTYWPFFVAGAVVYCAMGNVTDKMLRSDEYVNDPRNPRFKRGEKPVDLSKKD</sequence>
<dbReference type="PANTHER" id="PTHR28060">
    <property type="entry name" value="ATP SYNTHASE SUBUNIT J, MITOCHONDRIAL"/>
    <property type="match status" value="1"/>
</dbReference>
<evidence type="ECO:0000313" key="4">
    <source>
        <dbReference type="Proteomes" id="UP000750334"/>
    </source>
</evidence>
<feature type="region of interest" description="Disordered" evidence="1">
    <location>
        <begin position="57"/>
        <end position="82"/>
    </location>
</feature>
<comment type="caution">
    <text evidence="3">The sequence shown here is derived from an EMBL/GenBank/DDBJ whole genome shotgun (WGS) entry which is preliminary data.</text>
</comment>
<keyword evidence="2" id="KW-1133">Transmembrane helix</keyword>
<dbReference type="EMBL" id="PUHR01000062">
    <property type="protein sequence ID" value="KAG0668647.1"/>
    <property type="molecule type" value="Genomic_DNA"/>
</dbReference>
<feature type="compositionally biased region" description="Basic and acidic residues" evidence="1">
    <location>
        <begin position="70"/>
        <end position="82"/>
    </location>
</feature>
<accession>A0A9P6WAZ4</accession>
<protein>
    <submittedName>
        <fullName evidence="3">Atp18 subunit J of the mitochondrial F1F0 ATP synthase</fullName>
    </submittedName>
</protein>
<keyword evidence="2" id="KW-0812">Transmembrane</keyword>
<feature type="transmembrane region" description="Helical" evidence="2">
    <location>
        <begin position="32"/>
        <end position="50"/>
    </location>
</feature>
<dbReference type="PANTHER" id="PTHR28060:SF1">
    <property type="entry name" value="ATP SYNTHASE SUBUNIT J, MITOCHONDRIAL"/>
    <property type="match status" value="1"/>
</dbReference>
<dbReference type="Pfam" id="PF04911">
    <property type="entry name" value="ATP-synt_J"/>
    <property type="match status" value="1"/>
</dbReference>
<evidence type="ECO:0000256" key="1">
    <source>
        <dbReference type="SAM" id="MobiDB-lite"/>
    </source>
</evidence>
<dbReference type="OrthoDB" id="5520611at2759"/>